<keyword evidence="2" id="KW-1185">Reference proteome</keyword>
<dbReference type="RefSeq" id="WP_380058809.1">
    <property type="nucleotide sequence ID" value="NZ_JBHSWB010000002.1"/>
</dbReference>
<gene>
    <name evidence="1" type="ORF">ACFP90_22880</name>
</gene>
<accession>A0ABW1ZQA9</accession>
<organism evidence="1 2">
    <name type="scientific">Deinococcus multiflagellatus</name>
    <dbReference type="NCBI Taxonomy" id="1656887"/>
    <lineage>
        <taxon>Bacteria</taxon>
        <taxon>Thermotogati</taxon>
        <taxon>Deinococcota</taxon>
        <taxon>Deinococci</taxon>
        <taxon>Deinococcales</taxon>
        <taxon>Deinococcaceae</taxon>
        <taxon>Deinococcus</taxon>
    </lineage>
</organism>
<proteinExistence type="predicted"/>
<sequence>MQGLDIVRFDEEVLCSGNRAVSAVVQERIAQHFQGLQAQELLEYVRRLL</sequence>
<protein>
    <submittedName>
        <fullName evidence="1">Uncharacterized protein</fullName>
    </submittedName>
</protein>
<evidence type="ECO:0000313" key="1">
    <source>
        <dbReference type="EMBL" id="MFC6662891.1"/>
    </source>
</evidence>
<reference evidence="2" key="1">
    <citation type="journal article" date="2019" name="Int. J. Syst. Evol. Microbiol.">
        <title>The Global Catalogue of Microorganisms (GCM) 10K type strain sequencing project: providing services to taxonomists for standard genome sequencing and annotation.</title>
        <authorList>
            <consortium name="The Broad Institute Genomics Platform"/>
            <consortium name="The Broad Institute Genome Sequencing Center for Infectious Disease"/>
            <person name="Wu L."/>
            <person name="Ma J."/>
        </authorList>
    </citation>
    <scope>NUCLEOTIDE SEQUENCE [LARGE SCALE GENOMIC DNA]</scope>
    <source>
        <strain evidence="2">CCUG 63830</strain>
    </source>
</reference>
<dbReference type="EMBL" id="JBHSWB010000002">
    <property type="protein sequence ID" value="MFC6662891.1"/>
    <property type="molecule type" value="Genomic_DNA"/>
</dbReference>
<dbReference type="Proteomes" id="UP001596317">
    <property type="component" value="Unassembled WGS sequence"/>
</dbReference>
<evidence type="ECO:0000313" key="2">
    <source>
        <dbReference type="Proteomes" id="UP001596317"/>
    </source>
</evidence>
<name>A0ABW1ZQA9_9DEIO</name>
<comment type="caution">
    <text evidence="1">The sequence shown here is derived from an EMBL/GenBank/DDBJ whole genome shotgun (WGS) entry which is preliminary data.</text>
</comment>